<name>A0ABT7E9Y1_9FIRM</name>
<accession>A0ABT7E9Y1</accession>
<evidence type="ECO:0000256" key="1">
    <source>
        <dbReference type="SAM" id="Phobius"/>
    </source>
</evidence>
<keyword evidence="3" id="KW-1185">Reference proteome</keyword>
<feature type="transmembrane region" description="Helical" evidence="1">
    <location>
        <begin position="32"/>
        <end position="51"/>
    </location>
</feature>
<keyword evidence="1" id="KW-0812">Transmembrane</keyword>
<feature type="transmembrane region" description="Helical" evidence="1">
    <location>
        <begin position="57"/>
        <end position="75"/>
    </location>
</feature>
<dbReference type="RefSeq" id="WP_284131295.1">
    <property type="nucleotide sequence ID" value="NZ_JASKYM010000001.1"/>
</dbReference>
<dbReference type="Proteomes" id="UP001301012">
    <property type="component" value="Unassembled WGS sequence"/>
</dbReference>
<comment type="caution">
    <text evidence="2">The sequence shown here is derived from an EMBL/GenBank/DDBJ whole genome shotgun (WGS) entry which is preliminary data.</text>
</comment>
<reference evidence="2 3" key="1">
    <citation type="submission" date="2023-05" db="EMBL/GenBank/DDBJ databases">
        <title>Rombocin, a short stable natural nisin variant, displays selective antimicrobial activity against Listeria monocytogenes and employs dual mode of action to kill target bacterial strains.</title>
        <authorList>
            <person name="Wambui J."/>
            <person name="Stephan R."/>
            <person name="Kuipers O.P."/>
        </authorList>
    </citation>
    <scope>NUCLEOTIDE SEQUENCE [LARGE SCALE GENOMIC DNA]</scope>
    <source>
        <strain evidence="2 3">RC002</strain>
    </source>
</reference>
<dbReference type="EMBL" id="JASKYM010000001">
    <property type="protein sequence ID" value="MDK2562315.1"/>
    <property type="molecule type" value="Genomic_DNA"/>
</dbReference>
<evidence type="ECO:0000313" key="3">
    <source>
        <dbReference type="Proteomes" id="UP001301012"/>
    </source>
</evidence>
<proteinExistence type="predicted"/>
<gene>
    <name evidence="2" type="ORF">QOZ84_02045</name>
</gene>
<protein>
    <recommendedName>
        <fullName evidence="4">YcxB-like protein domain-containing protein</fullName>
    </recommendedName>
</protein>
<evidence type="ECO:0008006" key="4">
    <source>
        <dbReference type="Google" id="ProtNLM"/>
    </source>
</evidence>
<evidence type="ECO:0000313" key="2">
    <source>
        <dbReference type="EMBL" id="MDK2562315.1"/>
    </source>
</evidence>
<keyword evidence="1" id="KW-0472">Membrane</keyword>
<organism evidence="2 3">
    <name type="scientific">Romboutsia sedimentorum</name>
    <dbReference type="NCBI Taxonomy" id="1368474"/>
    <lineage>
        <taxon>Bacteria</taxon>
        <taxon>Bacillati</taxon>
        <taxon>Bacillota</taxon>
        <taxon>Clostridia</taxon>
        <taxon>Peptostreptococcales</taxon>
        <taxon>Peptostreptococcaceae</taxon>
        <taxon>Romboutsia</taxon>
    </lineage>
</organism>
<keyword evidence="1" id="KW-1133">Transmembrane helix</keyword>
<sequence>MEYKFKLTLNEYSTALKLLGDIDTGRIFMIKLVKRCVVWFCLFLNIIYTLMYGLKALLLLGSICGVMLFLFFYFLRPEHSNKKRLKLVTKKVAKNPEILDWQSVAFEEDSIIYNFNKKSLKTKLANVERVIEEDDVILIVDCDNDLCAIIPCSYFTDISDKKEFLNKVKGAS</sequence>